<keyword evidence="4" id="KW-1185">Reference proteome</keyword>
<dbReference type="Pfam" id="PF13581">
    <property type="entry name" value="HATPase_c_2"/>
    <property type="match status" value="1"/>
</dbReference>
<dbReference type="Gene3D" id="3.30.565.10">
    <property type="entry name" value="Histidine kinase-like ATPase, C-terminal domain"/>
    <property type="match status" value="1"/>
</dbReference>
<dbReference type="PANTHER" id="PTHR35526">
    <property type="entry name" value="ANTI-SIGMA-F FACTOR RSBW-RELATED"/>
    <property type="match status" value="1"/>
</dbReference>
<reference evidence="3" key="1">
    <citation type="submission" date="2022-11" db="EMBL/GenBank/DDBJ databases">
        <authorList>
            <person name="Somphong A."/>
            <person name="Phongsopitanun W."/>
        </authorList>
    </citation>
    <scope>NUCLEOTIDE SEQUENCE</scope>
    <source>
        <strain evidence="3">Pm04-4</strain>
    </source>
</reference>
<dbReference type="RefSeq" id="WP_267568305.1">
    <property type="nucleotide sequence ID" value="NZ_JAPNTZ010000016.1"/>
</dbReference>
<proteinExistence type="predicted"/>
<evidence type="ECO:0000313" key="4">
    <source>
        <dbReference type="Proteomes" id="UP001151002"/>
    </source>
</evidence>
<protein>
    <submittedName>
        <fullName evidence="3">ATP-binding protein</fullName>
    </submittedName>
</protein>
<keyword evidence="3" id="KW-0547">Nucleotide-binding</keyword>
<keyword evidence="1" id="KW-0723">Serine/threonine-protein kinase</keyword>
<dbReference type="SUPFAM" id="SSF55874">
    <property type="entry name" value="ATPase domain of HSP90 chaperone/DNA topoisomerase II/histidine kinase"/>
    <property type="match status" value="1"/>
</dbReference>
<dbReference type="InterPro" id="IPR003594">
    <property type="entry name" value="HATPase_dom"/>
</dbReference>
<dbReference type="InterPro" id="IPR036890">
    <property type="entry name" value="HATPase_C_sf"/>
</dbReference>
<keyword evidence="1" id="KW-0808">Transferase</keyword>
<dbReference type="InterPro" id="IPR050267">
    <property type="entry name" value="Anti-sigma-factor_SerPK"/>
</dbReference>
<dbReference type="PANTHER" id="PTHR35526:SF3">
    <property type="entry name" value="ANTI-SIGMA-F FACTOR RSBW"/>
    <property type="match status" value="1"/>
</dbReference>
<name>A0ABT4BB84_9ACTN</name>
<dbReference type="Proteomes" id="UP001151002">
    <property type="component" value="Unassembled WGS sequence"/>
</dbReference>
<comment type="caution">
    <text evidence="3">The sequence shown here is derived from an EMBL/GenBank/DDBJ whole genome shotgun (WGS) entry which is preliminary data.</text>
</comment>
<dbReference type="CDD" id="cd16936">
    <property type="entry name" value="HATPase_RsbW-like"/>
    <property type="match status" value="1"/>
</dbReference>
<evidence type="ECO:0000259" key="2">
    <source>
        <dbReference type="Pfam" id="PF13581"/>
    </source>
</evidence>
<feature type="domain" description="Histidine kinase/HSP90-like ATPase" evidence="2">
    <location>
        <begin position="26"/>
        <end position="135"/>
    </location>
</feature>
<dbReference type="EMBL" id="JAPNTZ010000016">
    <property type="protein sequence ID" value="MCY1143781.1"/>
    <property type="molecule type" value="Genomic_DNA"/>
</dbReference>
<evidence type="ECO:0000313" key="3">
    <source>
        <dbReference type="EMBL" id="MCY1143781.1"/>
    </source>
</evidence>
<keyword evidence="3" id="KW-0067">ATP-binding</keyword>
<organism evidence="3 4">
    <name type="scientific">Paractinoplanes pyxinae</name>
    <dbReference type="NCBI Taxonomy" id="2997416"/>
    <lineage>
        <taxon>Bacteria</taxon>
        <taxon>Bacillati</taxon>
        <taxon>Actinomycetota</taxon>
        <taxon>Actinomycetes</taxon>
        <taxon>Micromonosporales</taxon>
        <taxon>Micromonosporaceae</taxon>
        <taxon>Paractinoplanes</taxon>
    </lineage>
</organism>
<gene>
    <name evidence="3" type="ORF">OWR29_37765</name>
</gene>
<evidence type="ECO:0000256" key="1">
    <source>
        <dbReference type="ARBA" id="ARBA00022527"/>
    </source>
</evidence>
<sequence length="142" mass="15218">MNGLEQTLPPDAVVMHTWVLDSTTELQGLRAALSRALHGEKVSAVKRLGDVPERMVLVATELATNAIRHGLAPTEVRLLRTAGGFLLDVTDQDPDSVPELAAADEQALGGRGLALAQSFALDVGWYCTTSTKHVWATFTNGR</sequence>
<accession>A0ABT4BB84</accession>
<keyword evidence="1" id="KW-0418">Kinase</keyword>
<dbReference type="GO" id="GO:0005524">
    <property type="term" value="F:ATP binding"/>
    <property type="evidence" value="ECO:0007669"/>
    <property type="project" value="UniProtKB-KW"/>
</dbReference>